<evidence type="ECO:0000259" key="1">
    <source>
        <dbReference type="Pfam" id="PF07510"/>
    </source>
</evidence>
<feature type="domain" description="GmrSD restriction endonucleases C-terminal" evidence="1">
    <location>
        <begin position="120"/>
        <end position="229"/>
    </location>
</feature>
<sequence>MAKSNNSEELTVFIVIALIVVVGLSGGKLNFGLGGNSADAATGTAASLANGSSMSISTATNTLATIPEVPDGSMAGYSRELFPHWEKATANGWSGVPAACDSREAALIRDGKDVKYSKTCSITSGSWVDPYTGTKATKSGDMDIDHLVPLAAAWRSGASKWTTAQRQKFANDPLVLVTAGASANRSKGDRGPDQWVPPAANAQCEYAVRWVEIKGAYQLTATASEKLKLGALLKACPTATPSPSPTPSKKS</sequence>
<evidence type="ECO:0000313" key="3">
    <source>
        <dbReference type="Proteomes" id="UP001321486"/>
    </source>
</evidence>
<dbReference type="PANTHER" id="PTHR24094">
    <property type="entry name" value="SECRETED PROTEIN"/>
    <property type="match status" value="1"/>
</dbReference>
<proteinExistence type="predicted"/>
<protein>
    <recommendedName>
        <fullName evidence="1">GmrSD restriction endonucleases C-terminal domain-containing protein</fullName>
    </recommendedName>
</protein>
<keyword evidence="2" id="KW-0614">Plasmid</keyword>
<keyword evidence="3" id="KW-1185">Reference proteome</keyword>
<dbReference type="PANTHER" id="PTHR24094:SF15">
    <property type="entry name" value="AMP-DEPENDENT SYNTHETASE_LIGASE DOMAIN-CONTAINING PROTEIN-RELATED"/>
    <property type="match status" value="1"/>
</dbReference>
<reference evidence="3" key="1">
    <citation type="journal article" date="2019" name="Int. J. Syst. Evol. Microbiol.">
        <title>The Global Catalogue of Microorganisms (GCM) 10K type strain sequencing project: providing services to taxonomists for standard genome sequencing and annotation.</title>
        <authorList>
            <consortium name="The Broad Institute Genomics Platform"/>
            <consortium name="The Broad Institute Genome Sequencing Center for Infectious Disease"/>
            <person name="Wu L."/>
            <person name="Ma J."/>
        </authorList>
    </citation>
    <scope>NUCLEOTIDE SEQUENCE [LARGE SCALE GENOMIC DNA]</scope>
    <source>
        <strain evidence="3">NBRC 108728</strain>
    </source>
</reference>
<dbReference type="Proteomes" id="UP001321486">
    <property type="component" value="Plasmid pNBRC108728a"/>
</dbReference>
<dbReference type="EMBL" id="AP027733">
    <property type="protein sequence ID" value="BDZ52519.1"/>
    <property type="molecule type" value="Genomic_DNA"/>
</dbReference>
<accession>A0ABM8GVM4</accession>
<dbReference type="InterPro" id="IPR011089">
    <property type="entry name" value="GmrSD_C"/>
</dbReference>
<name>A0ABM8GVM4_9MICO</name>
<dbReference type="Pfam" id="PF07510">
    <property type="entry name" value="GmrSD_C"/>
    <property type="match status" value="1"/>
</dbReference>
<geneLocation type="plasmid" evidence="2 3">
    <name>pNBRC108728a</name>
</geneLocation>
<evidence type="ECO:0000313" key="2">
    <source>
        <dbReference type="EMBL" id="BDZ52519.1"/>
    </source>
</evidence>
<organism evidence="2 3">
    <name type="scientific">Frondihabitans sucicola</name>
    <dbReference type="NCBI Taxonomy" id="1268041"/>
    <lineage>
        <taxon>Bacteria</taxon>
        <taxon>Bacillati</taxon>
        <taxon>Actinomycetota</taxon>
        <taxon>Actinomycetes</taxon>
        <taxon>Micrococcales</taxon>
        <taxon>Microbacteriaceae</taxon>
        <taxon>Frondihabitans</taxon>
    </lineage>
</organism>
<dbReference type="RefSeq" id="WP_286347366.1">
    <property type="nucleotide sequence ID" value="NZ_AP027733.1"/>
</dbReference>
<gene>
    <name evidence="2" type="ORF">GCM10025867_47600</name>
</gene>